<evidence type="ECO:0000313" key="2">
    <source>
        <dbReference type="EMBL" id="PRP91822.1"/>
    </source>
</evidence>
<dbReference type="AlphaFoldDB" id="A0A2S9XG41"/>
<keyword evidence="1" id="KW-1133">Transmembrane helix</keyword>
<keyword evidence="1" id="KW-0812">Transmembrane</keyword>
<feature type="transmembrane region" description="Helical" evidence="1">
    <location>
        <begin position="12"/>
        <end position="34"/>
    </location>
</feature>
<feature type="transmembrane region" description="Helical" evidence="1">
    <location>
        <begin position="66"/>
        <end position="85"/>
    </location>
</feature>
<dbReference type="RefSeq" id="WP_181198168.1">
    <property type="nucleotide sequence ID" value="NZ_PVNK01000231.1"/>
</dbReference>
<gene>
    <name evidence="2" type="ORF">ENSA5_52600</name>
</gene>
<evidence type="ECO:0000256" key="1">
    <source>
        <dbReference type="SAM" id="Phobius"/>
    </source>
</evidence>
<keyword evidence="3" id="KW-1185">Reference proteome</keyword>
<dbReference type="Proteomes" id="UP000237968">
    <property type="component" value="Unassembled WGS sequence"/>
</dbReference>
<evidence type="ECO:0000313" key="3">
    <source>
        <dbReference type="Proteomes" id="UP000237968"/>
    </source>
</evidence>
<reference evidence="2 3" key="1">
    <citation type="submission" date="2018-03" db="EMBL/GenBank/DDBJ databases">
        <title>Draft Genome Sequences of the Obligatory Marine Myxobacteria Enhygromyxa salina SWB005.</title>
        <authorList>
            <person name="Poehlein A."/>
            <person name="Moghaddam J.A."/>
            <person name="Harms H."/>
            <person name="Alanjari M."/>
            <person name="Koenig G.M."/>
            <person name="Daniel R."/>
            <person name="Schaeberle T.F."/>
        </authorList>
    </citation>
    <scope>NUCLEOTIDE SEQUENCE [LARGE SCALE GENOMIC DNA]</scope>
    <source>
        <strain evidence="2 3">SWB005</strain>
    </source>
</reference>
<comment type="caution">
    <text evidence="2">The sequence shown here is derived from an EMBL/GenBank/DDBJ whole genome shotgun (WGS) entry which is preliminary data.</text>
</comment>
<protein>
    <submittedName>
        <fullName evidence="2">Uncharacterized protein</fullName>
    </submittedName>
</protein>
<proteinExistence type="predicted"/>
<accession>A0A2S9XG41</accession>
<keyword evidence="1" id="KW-0472">Membrane</keyword>
<name>A0A2S9XG41_9BACT</name>
<dbReference type="EMBL" id="PVNK01000231">
    <property type="protein sequence ID" value="PRP91822.1"/>
    <property type="molecule type" value="Genomic_DNA"/>
</dbReference>
<organism evidence="2 3">
    <name type="scientific">Enhygromyxa salina</name>
    <dbReference type="NCBI Taxonomy" id="215803"/>
    <lineage>
        <taxon>Bacteria</taxon>
        <taxon>Pseudomonadati</taxon>
        <taxon>Myxococcota</taxon>
        <taxon>Polyangia</taxon>
        <taxon>Nannocystales</taxon>
        <taxon>Nannocystaceae</taxon>
        <taxon>Enhygromyxa</taxon>
    </lineage>
</organism>
<sequence length="165" mass="17587">MSAPSQPGLRVIVVLIAISVPMLLGIETLLRIHVIGPLYGPILTELRGYYWPELSSELLATRATRLAWILIAVTVVAGIIGIALLHRTVRRATGGEAEEATPEAKVRDTLLLMTSIPQVPGLISTLCLMVGGEPLPVLICVGVSTSFVVAQGFIGERLLESARPC</sequence>